<reference evidence="4 5" key="1">
    <citation type="submission" date="2018-06" db="EMBL/GenBank/DDBJ databases">
        <authorList>
            <consortium name="Pathogen Informatics"/>
            <person name="Doyle S."/>
        </authorList>
    </citation>
    <scope>NUCLEOTIDE SEQUENCE [LARGE SCALE GENOMIC DNA]</scope>
    <source>
        <strain evidence="4 5">NCTC11370</strain>
    </source>
</reference>
<dbReference type="STRING" id="1094715.GCA_000236165_01511"/>
<feature type="repeat" description="ANK" evidence="3">
    <location>
        <begin position="261"/>
        <end position="293"/>
    </location>
</feature>
<dbReference type="PROSITE" id="PS50088">
    <property type="entry name" value="ANK_REPEAT"/>
    <property type="match status" value="5"/>
</dbReference>
<proteinExistence type="predicted"/>
<dbReference type="InterPro" id="IPR002110">
    <property type="entry name" value="Ankyrin_rpt"/>
</dbReference>
<evidence type="ECO:0000313" key="5">
    <source>
        <dbReference type="Proteomes" id="UP000254554"/>
    </source>
</evidence>
<dbReference type="OrthoDB" id="5632076at2"/>
<dbReference type="GeneID" id="93292473"/>
<evidence type="ECO:0000256" key="2">
    <source>
        <dbReference type="ARBA" id="ARBA00023043"/>
    </source>
</evidence>
<dbReference type="PROSITE" id="PS50297">
    <property type="entry name" value="ANK_REP_REGION"/>
    <property type="match status" value="4"/>
</dbReference>
<dbReference type="Pfam" id="PF12796">
    <property type="entry name" value="Ank_2"/>
    <property type="match status" value="5"/>
</dbReference>
<feature type="repeat" description="ANK" evidence="3">
    <location>
        <begin position="532"/>
        <end position="564"/>
    </location>
</feature>
<dbReference type="PRINTS" id="PR01415">
    <property type="entry name" value="ANKYRIN"/>
</dbReference>
<gene>
    <name evidence="4" type="ORF">NCTC11370_00910</name>
</gene>
<dbReference type="PANTHER" id="PTHR24198">
    <property type="entry name" value="ANKYRIN REPEAT AND PROTEIN KINASE DOMAIN-CONTAINING PROTEIN"/>
    <property type="match status" value="1"/>
</dbReference>
<dbReference type="SUPFAM" id="SSF48403">
    <property type="entry name" value="Ankyrin repeat"/>
    <property type="match status" value="2"/>
</dbReference>
<evidence type="ECO:0000256" key="1">
    <source>
        <dbReference type="ARBA" id="ARBA00022737"/>
    </source>
</evidence>
<dbReference type="Gene3D" id="1.25.40.20">
    <property type="entry name" value="Ankyrin repeat-containing domain"/>
    <property type="match status" value="3"/>
</dbReference>
<name>A0A377G8L8_9GAMM</name>
<dbReference type="PANTHER" id="PTHR24198:SF165">
    <property type="entry name" value="ANKYRIN REPEAT-CONTAINING PROTEIN-RELATED"/>
    <property type="match status" value="1"/>
</dbReference>
<dbReference type="InterPro" id="IPR036770">
    <property type="entry name" value="Ankyrin_rpt-contain_sf"/>
</dbReference>
<organism evidence="4 5">
    <name type="scientific">Fluoribacter dumoffii</name>
    <dbReference type="NCBI Taxonomy" id="463"/>
    <lineage>
        <taxon>Bacteria</taxon>
        <taxon>Pseudomonadati</taxon>
        <taxon>Pseudomonadota</taxon>
        <taxon>Gammaproteobacteria</taxon>
        <taxon>Legionellales</taxon>
        <taxon>Legionellaceae</taxon>
        <taxon>Fluoribacter</taxon>
    </lineage>
</organism>
<keyword evidence="2 3" id="KW-0040">ANK repeat</keyword>
<evidence type="ECO:0000313" key="4">
    <source>
        <dbReference type="EMBL" id="STO20851.1"/>
    </source>
</evidence>
<keyword evidence="5" id="KW-1185">Reference proteome</keyword>
<dbReference type="EMBL" id="UGGT01000001">
    <property type="protein sequence ID" value="STO20851.1"/>
    <property type="molecule type" value="Genomic_DNA"/>
</dbReference>
<dbReference type="RefSeq" id="WP_019349823.1">
    <property type="nucleotide sequence ID" value="NZ_UGGT01000001.1"/>
</dbReference>
<dbReference type="AlphaFoldDB" id="A0A377G8L8"/>
<sequence>MITQALIAAIKQGNLGQFKKLMSSVNEENFLMSDENGNTLVHLAAIHNQAEILSLLLESAEEYASPVLGVSNSNGFTPLECCHIYSSSKALSLLESAPKLSDSSRLVIAREYEKIKKLPAGGFRREGFGKIIMVASALGDVSALEILFSIRSREDLLLYRTKDGWSTAHFAAYNDRLDAIKLFPEKFAAEITDNQGNTPFMIAAGRGSLKVIEYLLEKGADLHKKNKDGENASFFAVENGQLETLQFLNKAGIDLFLSNAKGETTLMRAAQHGHLDMVRYLLEQGIPVNQKNKQGKTAFQLVLEAKNLEIADFLFTKISQKEKEDALFDAIKKGDFEAVQWLVRQGVSLSAQNESKMTPFLLAASLGNIQLMDYFLSQQPSSIHDGDDEGDKFLFVAIKNHQVHLVKILVERGLVSHEDKNSKGQTPLLAAAKQNAEGLVDLFRQKGFSLEDRDAEGNNAFHLLLAKGYWGKTMEYLFNHCPHLLLEKNNNNETPLHTAILLQRTDEIKEMLRLTTSHPQIKTKMMEDRDAEGNTPLLLALQCKNWDAVPVLCNAGADILAKNNKHQSVITINYLNMVPQEILKSFFEAYQLDYREYYNRRRLYFIFGGEKLNEVLKFPNAEVKLGLGLFDDGVCVLKTYLKAFIQEKHPECSSQFNPLLSALDKLQLDSTVIDIINRLDSEGMAFQATGFTGHSVLATLKNMQDGSMKLSLAERGGRLGGAPFLNDENRKFAASRSIIVPAEKRQEVIELLFKAKYEPQTQGIDMLFNQIPVLVGKPYQFSTVYQKKFFDICFYSNPKTGLYEEIRQILGEEKGKTFYKEFELYMREQELKQYKEFCELNHPGENVQENPIIVAAQELIEKRQEALYASQESPKARGEPF</sequence>
<keyword evidence="1" id="KW-0677">Repeat</keyword>
<dbReference type="Proteomes" id="UP000254554">
    <property type="component" value="Unassembled WGS sequence"/>
</dbReference>
<accession>A0A377G8L8</accession>
<protein>
    <submittedName>
        <fullName evidence="4">Ribulose-5-phosphate 4-epimerase and related epimerases and aldolases</fullName>
    </submittedName>
</protein>
<feature type="repeat" description="ANK" evidence="3">
    <location>
        <begin position="423"/>
        <end position="455"/>
    </location>
</feature>
<evidence type="ECO:0000256" key="3">
    <source>
        <dbReference type="PROSITE-ProRule" id="PRU00023"/>
    </source>
</evidence>
<dbReference type="SMART" id="SM00248">
    <property type="entry name" value="ANK"/>
    <property type="match status" value="11"/>
</dbReference>
<feature type="repeat" description="ANK" evidence="3">
    <location>
        <begin position="195"/>
        <end position="227"/>
    </location>
</feature>
<feature type="repeat" description="ANK" evidence="3">
    <location>
        <begin position="36"/>
        <end position="58"/>
    </location>
</feature>